<reference evidence="6" key="1">
    <citation type="submission" date="2018-02" db="EMBL/GenBank/DDBJ databases">
        <authorList>
            <person name="Cohen D.B."/>
            <person name="Kent A.D."/>
        </authorList>
    </citation>
    <scope>NUCLEOTIDE SEQUENCE</scope>
</reference>
<dbReference type="InterPro" id="IPR013103">
    <property type="entry name" value="RVT_2"/>
</dbReference>
<organism evidence="6">
    <name type="scientific">Fagus sylvatica</name>
    <name type="common">Beechnut</name>
    <dbReference type="NCBI Taxonomy" id="28930"/>
    <lineage>
        <taxon>Eukaryota</taxon>
        <taxon>Viridiplantae</taxon>
        <taxon>Streptophyta</taxon>
        <taxon>Embryophyta</taxon>
        <taxon>Tracheophyta</taxon>
        <taxon>Spermatophyta</taxon>
        <taxon>Magnoliopsida</taxon>
        <taxon>eudicotyledons</taxon>
        <taxon>Gunneridae</taxon>
        <taxon>Pentapetalae</taxon>
        <taxon>rosids</taxon>
        <taxon>fabids</taxon>
        <taxon>Fagales</taxon>
        <taxon>Fagaceae</taxon>
        <taxon>Fagus</taxon>
    </lineage>
</organism>
<dbReference type="InterPro" id="IPR039537">
    <property type="entry name" value="Retrotran_Ty1/copia-like"/>
</dbReference>
<feature type="compositionally biased region" description="Pro residues" evidence="3">
    <location>
        <begin position="354"/>
        <end position="365"/>
    </location>
</feature>
<keyword evidence="1" id="KW-0479">Metal-binding</keyword>
<keyword evidence="2" id="KW-0378">Hydrolase</keyword>
<dbReference type="AlphaFoldDB" id="A0A2N9HHA1"/>
<evidence type="ECO:0000256" key="1">
    <source>
        <dbReference type="ARBA" id="ARBA00022723"/>
    </source>
</evidence>
<name>A0A2N9HHA1_FAGSY</name>
<dbReference type="GO" id="GO:0016787">
    <property type="term" value="F:hydrolase activity"/>
    <property type="evidence" value="ECO:0007669"/>
    <property type="project" value="UniProtKB-KW"/>
</dbReference>
<feature type="domain" description="Integrase catalytic" evidence="5">
    <location>
        <begin position="126"/>
        <end position="292"/>
    </location>
</feature>
<sequence length="875" mass="97345">MQKLGLLILVPLTTSLPPLKISILKHLTKDLPTGRLLYKGLSKNGVYPIHSSTFFNSASNKTACTAHSVSAHKWQMWHSRLGHPSNKVLSNVFPNLQSTSSVTSKHCTHCLAGKMHQLPFSVSNKNSTAPFALIHADLWGPAPITSSTGFRFYLVLVDDFTKFTWTFFLKHKSDTFQIFTQFQAMVNTQFSLPIKVLRTDCGGEFTSNAFNQFCANKGIIHQLSCPHTPQQNGVAERKHKHLIQCALAILSESKLPMSYWSHAVSTATHLINRLPTPNLSYNNPWEMLFQKPPDLTYLSPLPSPFSSAESYSSSAESQSSSAESHSSATSPTPLPATSPTPIPTSITLTTLPTPSLPVPSVPPNTHPMLTRSKNGVFKPKLGYAAHTDYTLTEPTTYATASKHPQWCNAMDEEFEALQKQGTWTLVPAPSTKNIVGCKWVYKLKYNSDGTISRYKARLVAKGFHQQYGVDFAETFSPVVKPPTVRLILSLAVSLNWPLRQLDVKNAFLHGTLKEEVYMVQPQGYTDPSHPSHVCKLLKSIYGLKQAPRAWFESFTSQLLHLGFLASNADSSLFVYKNKSVIAYLLLYVDDIVLTSNTPSYLDHLIHQLSSVFDLKDLGPLHYFLGLQVTRSSSGLFLNQAKYAHDLLRKHNMLTSKPAKSPSCPNTRLSLHEGDLLPDPHAYRSLVGALHYLTFTRPDISFSVHQVCQYMSAPTSVHLAAAKRILRYLQGAPPQAILYILALIQLPGPPKSNPQSQDPPLSQNTGLLLLLLAELCWIRTLLKDLGIFLSQTPILWCDNVSALAIASNPVFHARTKHIEVDFHFVRERVLRKDLEVKFVSTVDQLADIFTKSLPTQRFIDLQRNLTVSVPVIEGGC</sequence>
<feature type="signal peptide" evidence="4">
    <location>
        <begin position="1"/>
        <end position="15"/>
    </location>
</feature>
<dbReference type="InterPro" id="IPR036397">
    <property type="entry name" value="RNaseH_sf"/>
</dbReference>
<dbReference type="PROSITE" id="PS50994">
    <property type="entry name" value="INTEGRASE"/>
    <property type="match status" value="1"/>
</dbReference>
<evidence type="ECO:0000313" key="6">
    <source>
        <dbReference type="EMBL" id="SPD11552.1"/>
    </source>
</evidence>
<evidence type="ECO:0000259" key="5">
    <source>
        <dbReference type="PROSITE" id="PS50994"/>
    </source>
</evidence>
<dbReference type="InterPro" id="IPR001584">
    <property type="entry name" value="Integrase_cat-core"/>
</dbReference>
<dbReference type="SUPFAM" id="SSF53098">
    <property type="entry name" value="Ribonuclease H-like"/>
    <property type="match status" value="1"/>
</dbReference>
<dbReference type="Pfam" id="PF13976">
    <property type="entry name" value="gag_pre-integrs"/>
    <property type="match status" value="1"/>
</dbReference>
<feature type="compositionally biased region" description="Low complexity" evidence="3">
    <location>
        <begin position="308"/>
        <end position="331"/>
    </location>
</feature>
<gene>
    <name evidence="6" type="ORF">FSB_LOCUS39434</name>
</gene>
<evidence type="ECO:0000256" key="2">
    <source>
        <dbReference type="ARBA" id="ARBA00022801"/>
    </source>
</evidence>
<protein>
    <recommendedName>
        <fullName evidence="5">Integrase catalytic domain-containing protein</fullName>
    </recommendedName>
</protein>
<feature type="region of interest" description="Disordered" evidence="3">
    <location>
        <begin position="308"/>
        <end position="373"/>
    </location>
</feature>
<evidence type="ECO:0000256" key="4">
    <source>
        <dbReference type="SAM" id="SignalP"/>
    </source>
</evidence>
<feature type="chain" id="PRO_5014880054" description="Integrase catalytic domain-containing protein" evidence="4">
    <location>
        <begin position="16"/>
        <end position="875"/>
    </location>
</feature>
<dbReference type="InterPro" id="IPR043502">
    <property type="entry name" value="DNA/RNA_pol_sf"/>
</dbReference>
<dbReference type="GO" id="GO:0015074">
    <property type="term" value="P:DNA integration"/>
    <property type="evidence" value="ECO:0007669"/>
    <property type="project" value="InterPro"/>
</dbReference>
<dbReference type="Pfam" id="PF07727">
    <property type="entry name" value="RVT_2"/>
    <property type="match status" value="1"/>
</dbReference>
<dbReference type="SUPFAM" id="SSF56672">
    <property type="entry name" value="DNA/RNA polymerases"/>
    <property type="match status" value="1"/>
</dbReference>
<feature type="compositionally biased region" description="Low complexity" evidence="3">
    <location>
        <begin position="343"/>
        <end position="353"/>
    </location>
</feature>
<dbReference type="CDD" id="cd09272">
    <property type="entry name" value="RNase_HI_RT_Ty1"/>
    <property type="match status" value="1"/>
</dbReference>
<dbReference type="GO" id="GO:0046872">
    <property type="term" value="F:metal ion binding"/>
    <property type="evidence" value="ECO:0007669"/>
    <property type="project" value="UniProtKB-KW"/>
</dbReference>
<dbReference type="GO" id="GO:0003676">
    <property type="term" value="F:nucleic acid binding"/>
    <property type="evidence" value="ECO:0007669"/>
    <property type="project" value="InterPro"/>
</dbReference>
<proteinExistence type="predicted"/>
<dbReference type="InterPro" id="IPR012337">
    <property type="entry name" value="RNaseH-like_sf"/>
</dbReference>
<dbReference type="Pfam" id="PF00665">
    <property type="entry name" value="rve"/>
    <property type="match status" value="1"/>
</dbReference>
<feature type="compositionally biased region" description="Pro residues" evidence="3">
    <location>
        <begin position="332"/>
        <end position="342"/>
    </location>
</feature>
<evidence type="ECO:0000256" key="3">
    <source>
        <dbReference type="SAM" id="MobiDB-lite"/>
    </source>
</evidence>
<keyword evidence="4" id="KW-0732">Signal</keyword>
<dbReference type="PANTHER" id="PTHR42648">
    <property type="entry name" value="TRANSPOSASE, PUTATIVE-RELATED"/>
    <property type="match status" value="1"/>
</dbReference>
<accession>A0A2N9HHA1</accession>
<dbReference type="Gene3D" id="3.30.420.10">
    <property type="entry name" value="Ribonuclease H-like superfamily/Ribonuclease H"/>
    <property type="match status" value="1"/>
</dbReference>
<dbReference type="PANTHER" id="PTHR42648:SF26">
    <property type="entry name" value="INTEGRASE CATALYTIC DOMAIN-CONTAINING PROTEIN"/>
    <property type="match status" value="1"/>
</dbReference>
<dbReference type="InterPro" id="IPR025724">
    <property type="entry name" value="GAG-pre-integrase_dom"/>
</dbReference>
<dbReference type="EMBL" id="OIVN01003480">
    <property type="protein sequence ID" value="SPD11552.1"/>
    <property type="molecule type" value="Genomic_DNA"/>
</dbReference>